<sequence>MGRCSNVKDAANIALLVLAIMVAAFTLLYVIRSPWERNRVGRIYAAKSIVLALVLAQISVSSWVSLDYPGRQPIRLVIYTLGAIVYAPMLWALWREQQEDRRRHREEAKRDGV</sequence>
<protein>
    <submittedName>
        <fullName evidence="2">Uncharacterized protein</fullName>
    </submittedName>
</protein>
<gene>
    <name evidence="2" type="ORF">A5N68_03340</name>
</gene>
<dbReference type="AlphaFoldDB" id="A0AAE5IV64"/>
<evidence type="ECO:0000313" key="3">
    <source>
        <dbReference type="Proteomes" id="UP000193518"/>
    </source>
</evidence>
<dbReference type="EMBL" id="LWIC01000001">
    <property type="protein sequence ID" value="ORM31253.1"/>
    <property type="molecule type" value="Genomic_DNA"/>
</dbReference>
<reference evidence="2 3" key="1">
    <citation type="journal article" date="2016" name="Genome Biol. Evol.">
        <title>Pangenome and Phylogenomic Analysis of the Pathogenic Actinobacterium Rhodococcus equi.</title>
        <authorList>
            <person name="Anastasi E."/>
            <person name="MacArthur I."/>
            <person name="Scortti M."/>
            <person name="Alvarez S."/>
            <person name="Giguere S."/>
            <person name="Vazquez-Boland J.A."/>
        </authorList>
    </citation>
    <scope>NUCLEOTIDE SEQUENCE [LARGE SCALE GENOMIC DNA]</scope>
    <source>
        <strain evidence="2 3">PAM1271</strain>
    </source>
</reference>
<comment type="caution">
    <text evidence="2">The sequence shown here is derived from an EMBL/GenBank/DDBJ whole genome shotgun (WGS) entry which is preliminary data.</text>
</comment>
<dbReference type="InterPro" id="IPR056964">
    <property type="entry name" value="Phage_holin"/>
</dbReference>
<feature type="transmembrane region" description="Helical" evidence="1">
    <location>
        <begin position="43"/>
        <end position="64"/>
    </location>
</feature>
<keyword evidence="1" id="KW-1133">Transmembrane helix</keyword>
<organism evidence="2 3">
    <name type="scientific">Rhodococcus hoagii</name>
    <name type="common">Corynebacterium equii</name>
    <dbReference type="NCBI Taxonomy" id="43767"/>
    <lineage>
        <taxon>Bacteria</taxon>
        <taxon>Bacillati</taxon>
        <taxon>Actinomycetota</taxon>
        <taxon>Actinomycetes</taxon>
        <taxon>Mycobacteriales</taxon>
        <taxon>Nocardiaceae</taxon>
        <taxon>Prescottella</taxon>
    </lineage>
</organism>
<proteinExistence type="predicted"/>
<accession>A0AAE5IV64</accession>
<name>A0AAE5IV64_RHOHA</name>
<dbReference type="Proteomes" id="UP000193518">
    <property type="component" value="Unassembled WGS sequence"/>
</dbReference>
<keyword evidence="1" id="KW-0472">Membrane</keyword>
<dbReference type="Pfam" id="PF23778">
    <property type="entry name" value="Phage_holin_2"/>
    <property type="match status" value="1"/>
</dbReference>
<feature type="transmembrane region" description="Helical" evidence="1">
    <location>
        <begin position="76"/>
        <end position="94"/>
    </location>
</feature>
<evidence type="ECO:0000313" key="2">
    <source>
        <dbReference type="EMBL" id="ORM31253.1"/>
    </source>
</evidence>
<feature type="transmembrane region" description="Helical" evidence="1">
    <location>
        <begin position="12"/>
        <end position="31"/>
    </location>
</feature>
<evidence type="ECO:0000256" key="1">
    <source>
        <dbReference type="SAM" id="Phobius"/>
    </source>
</evidence>
<keyword evidence="1" id="KW-0812">Transmembrane</keyword>